<dbReference type="STRING" id="563176.SAMN04488090_4679"/>
<sequence>MRNIYLILAYAICLSSNTFGQQPVHIRARETGQGILKSRNGECFVIAPLHVVEKESKPVEIRGRQNTLSKALFIGTYQLDLGLLRITEGEKQNCENWDIASDFDKSLNETYEGILETIQENGSSKAIKVFLNEKDETYITIRPSFPNDKIIKGMSGSSLFILANGKRVYLGMLMEVDTENKGIVLRADIIDKTLSSFFSSGKVEHNASSPPLPSYKSITERGFRFDFAECKKNGSSITCKLFVTSEIKDSKILIIANYYENSARIYDQNGMEFRPEYVRLGNQTETGQVGWDYTLVKGVKAPLEFKFNEIPDDTKGISLFRFVIEIPDQGISEIKFRNLQFAGLSDKFLNPLKKGIQSREDMGLDIQLMECIRNGSSAVCRLLVKSNVKDQKVRFIAQYYENSARLYDQQGQEYFSHTISLGNSHSDGIVGQDYTLVQNIQTPLEIKFDEVQETAKGASLLRLIIESENNRSEVKFYAIPFSDEKAYVPAPPVKGIKSSNINGLDFQLLECKRNGDNLVCRLVVKSPEKDRIASFVVNYYQFTARVIGDNGVDYKPTLGRIGTKTGEGTIGQNYYLVRNVQTELEFTFGNFPESVKSVALLRFFFSFDNSQSLPVEFSKIPVI</sequence>
<reference evidence="1 2" key="1">
    <citation type="submission" date="2016-10" db="EMBL/GenBank/DDBJ databases">
        <authorList>
            <person name="de Groot N.N."/>
        </authorList>
    </citation>
    <scope>NUCLEOTIDE SEQUENCE [LARGE SCALE GENOMIC DNA]</scope>
    <source>
        <strain evidence="1 2">DSM 21668</strain>
    </source>
</reference>
<dbReference type="OrthoDB" id="9554314at2"/>
<organism evidence="1 2">
    <name type="scientific">Siphonobacter aquaeclarae</name>
    <dbReference type="NCBI Taxonomy" id="563176"/>
    <lineage>
        <taxon>Bacteria</taxon>
        <taxon>Pseudomonadati</taxon>
        <taxon>Bacteroidota</taxon>
        <taxon>Cytophagia</taxon>
        <taxon>Cytophagales</taxon>
        <taxon>Cytophagaceae</taxon>
        <taxon>Siphonobacter</taxon>
    </lineage>
</organism>
<keyword evidence="2" id="KW-1185">Reference proteome</keyword>
<protein>
    <submittedName>
        <fullName evidence="1">Uncharacterized protein</fullName>
    </submittedName>
</protein>
<dbReference type="EMBL" id="FNGS01000011">
    <property type="protein sequence ID" value="SDM97933.1"/>
    <property type="molecule type" value="Genomic_DNA"/>
</dbReference>
<evidence type="ECO:0000313" key="2">
    <source>
        <dbReference type="Proteomes" id="UP000198901"/>
    </source>
</evidence>
<proteinExistence type="predicted"/>
<accession>A0A1G9XNY7</accession>
<evidence type="ECO:0000313" key="1">
    <source>
        <dbReference type="EMBL" id="SDM97933.1"/>
    </source>
</evidence>
<name>A0A1G9XNY7_9BACT</name>
<dbReference type="Proteomes" id="UP000198901">
    <property type="component" value="Unassembled WGS sequence"/>
</dbReference>
<dbReference type="RefSeq" id="WP_093208401.1">
    <property type="nucleotide sequence ID" value="NZ_FNGS01000011.1"/>
</dbReference>
<gene>
    <name evidence="1" type="ORF">SAMN04488090_4679</name>
</gene>
<dbReference type="AlphaFoldDB" id="A0A1G9XNY7"/>